<accession>A0A1X9NDJ0</accession>
<name>A0A1X9NDJ0_9GAMM</name>
<reference evidence="2 3" key="1">
    <citation type="submission" date="2016-11" db="EMBL/GenBank/DDBJ databases">
        <title>Trade-off between light-utilization and light-protection in marine flavobacteria.</title>
        <authorList>
            <person name="Kumagai Y."/>
        </authorList>
    </citation>
    <scope>NUCLEOTIDE SEQUENCE [LARGE SCALE GENOMIC DNA]</scope>
    <source>
        <strain evidence="2 3">NBRC 107125</strain>
    </source>
</reference>
<evidence type="ECO:0000259" key="1">
    <source>
        <dbReference type="Pfam" id="PF01593"/>
    </source>
</evidence>
<gene>
    <name evidence="2" type="ORF">BST96_13970</name>
</gene>
<evidence type="ECO:0000313" key="2">
    <source>
        <dbReference type="EMBL" id="ARN75124.1"/>
    </source>
</evidence>
<feature type="domain" description="Amine oxidase" evidence="1">
    <location>
        <begin position="255"/>
        <end position="301"/>
    </location>
</feature>
<dbReference type="AlphaFoldDB" id="A0A1X9NDJ0"/>
<organism evidence="2 3">
    <name type="scientific">Oceanicoccus sagamiensis</name>
    <dbReference type="NCBI Taxonomy" id="716816"/>
    <lineage>
        <taxon>Bacteria</taxon>
        <taxon>Pseudomonadati</taxon>
        <taxon>Pseudomonadota</taxon>
        <taxon>Gammaproteobacteria</taxon>
        <taxon>Cellvibrionales</taxon>
        <taxon>Spongiibacteraceae</taxon>
        <taxon>Oceanicoccus</taxon>
    </lineage>
</organism>
<dbReference type="SUPFAM" id="SSF51905">
    <property type="entry name" value="FAD/NAD(P)-binding domain"/>
    <property type="match status" value="1"/>
</dbReference>
<dbReference type="STRING" id="716816.BST96_13970"/>
<dbReference type="KEGG" id="osg:BST96_13970"/>
<dbReference type="InterPro" id="IPR002937">
    <property type="entry name" value="Amino_oxidase"/>
</dbReference>
<dbReference type="EMBL" id="CP019343">
    <property type="protein sequence ID" value="ARN75124.1"/>
    <property type="molecule type" value="Genomic_DNA"/>
</dbReference>
<proteinExistence type="predicted"/>
<evidence type="ECO:0000313" key="3">
    <source>
        <dbReference type="Proteomes" id="UP000193450"/>
    </source>
</evidence>
<dbReference type="Proteomes" id="UP000193450">
    <property type="component" value="Chromosome"/>
</dbReference>
<dbReference type="GO" id="GO:0016491">
    <property type="term" value="F:oxidoreductase activity"/>
    <property type="evidence" value="ECO:0007669"/>
    <property type="project" value="InterPro"/>
</dbReference>
<protein>
    <recommendedName>
        <fullName evidence="1">Amine oxidase domain-containing protein</fullName>
    </recommendedName>
</protein>
<dbReference type="InterPro" id="IPR036188">
    <property type="entry name" value="FAD/NAD-bd_sf"/>
</dbReference>
<keyword evidence="3" id="KW-1185">Reference proteome</keyword>
<sequence length="337" mass="37585">MVDIVVDKDTALIASLRIEHKSEQEKFSRVTGCDLKTGPIAEVVELPETPTADYYLSAVPVEVMAGFVGDNNNWSPLAEADEALKKLSELKQHTQWMNGVVFYLKGELSKLSGHSVFVDTPFALSSIYQGRYWDKPFALENYGKGNVTAILSTIISNWKDTADCDGDEVCPIPYGGRGRLYHQSALATIAHQGDFAAGKERLIAELWHDLKDSLSVDGEPLLDDENFEFAYIDPAIHQSKGEVNNSEPLLVNRTNGWRLRPTANTNIANFFLAGDYVQTHTDLATMEGACEAAKRAVNGIIASEGLADKPCEIYPLRRIRWFAPLRYIDSLFYRWFA</sequence>
<dbReference type="Pfam" id="PF01593">
    <property type="entry name" value="Amino_oxidase"/>
    <property type="match status" value="1"/>
</dbReference>